<dbReference type="Gene3D" id="3.10.50.40">
    <property type="match status" value="1"/>
</dbReference>
<evidence type="ECO:0000259" key="9">
    <source>
        <dbReference type="PROSITE" id="PS50206"/>
    </source>
</evidence>
<evidence type="ECO:0000256" key="5">
    <source>
        <dbReference type="PROSITE-ProRule" id="PRU00277"/>
    </source>
</evidence>
<gene>
    <name evidence="10" type="ORF">GCM10011332_15540</name>
</gene>
<dbReference type="SUPFAM" id="SSF52821">
    <property type="entry name" value="Rhodanese/Cell cycle control phosphatase"/>
    <property type="match status" value="1"/>
</dbReference>
<dbReference type="PANTHER" id="PTHR43811:SF19">
    <property type="entry name" value="39 KDA FK506-BINDING NUCLEAR PROTEIN"/>
    <property type="match status" value="1"/>
</dbReference>
<dbReference type="PANTHER" id="PTHR43811">
    <property type="entry name" value="FKBP-TYPE PEPTIDYL-PROLYL CIS-TRANS ISOMERASE FKPA"/>
    <property type="match status" value="1"/>
</dbReference>
<protein>
    <recommendedName>
        <fullName evidence="6">Peptidyl-prolyl cis-trans isomerase</fullName>
        <ecNumber evidence="6">5.2.1.8</ecNumber>
    </recommendedName>
</protein>
<evidence type="ECO:0000256" key="2">
    <source>
        <dbReference type="ARBA" id="ARBA00006577"/>
    </source>
</evidence>
<keyword evidence="3 5" id="KW-0697">Rotamase</keyword>
<evidence type="ECO:0000313" key="11">
    <source>
        <dbReference type="Proteomes" id="UP000632498"/>
    </source>
</evidence>
<evidence type="ECO:0000256" key="1">
    <source>
        <dbReference type="ARBA" id="ARBA00000971"/>
    </source>
</evidence>
<reference evidence="10" key="2">
    <citation type="submission" date="2020-09" db="EMBL/GenBank/DDBJ databases">
        <authorList>
            <person name="Sun Q."/>
            <person name="Zhou Y."/>
        </authorList>
    </citation>
    <scope>NUCLEOTIDE SEQUENCE</scope>
    <source>
        <strain evidence="10">CGMCC 1.15254</strain>
    </source>
</reference>
<evidence type="ECO:0000259" key="8">
    <source>
        <dbReference type="PROSITE" id="PS50059"/>
    </source>
</evidence>
<reference evidence="10" key="1">
    <citation type="journal article" date="2014" name="Int. J. Syst. Evol. Microbiol.">
        <title>Complete genome sequence of Corynebacterium casei LMG S-19264T (=DSM 44701T), isolated from a smear-ripened cheese.</title>
        <authorList>
            <consortium name="US DOE Joint Genome Institute (JGI-PGF)"/>
            <person name="Walter F."/>
            <person name="Albersmeier A."/>
            <person name="Kalinowski J."/>
            <person name="Ruckert C."/>
        </authorList>
    </citation>
    <scope>NUCLEOTIDE SEQUENCE</scope>
    <source>
        <strain evidence="10">CGMCC 1.15254</strain>
    </source>
</reference>
<dbReference type="InterPro" id="IPR001179">
    <property type="entry name" value="PPIase_FKBP_dom"/>
</dbReference>
<keyword evidence="11" id="KW-1185">Reference proteome</keyword>
<keyword evidence="4 5" id="KW-0413">Isomerase</keyword>
<dbReference type="Gene3D" id="3.40.250.10">
    <property type="entry name" value="Rhodanese-like domain"/>
    <property type="match status" value="1"/>
</dbReference>
<comment type="catalytic activity">
    <reaction evidence="1 5 6">
        <text>[protein]-peptidylproline (omega=180) = [protein]-peptidylproline (omega=0)</text>
        <dbReference type="Rhea" id="RHEA:16237"/>
        <dbReference type="Rhea" id="RHEA-COMP:10747"/>
        <dbReference type="Rhea" id="RHEA-COMP:10748"/>
        <dbReference type="ChEBI" id="CHEBI:83833"/>
        <dbReference type="ChEBI" id="CHEBI:83834"/>
        <dbReference type="EC" id="5.2.1.8"/>
    </reaction>
</comment>
<dbReference type="Proteomes" id="UP000632498">
    <property type="component" value="Unassembled WGS sequence"/>
</dbReference>
<comment type="caution">
    <text evidence="10">The sequence shown here is derived from an EMBL/GenBank/DDBJ whole genome shotgun (WGS) entry which is preliminary data.</text>
</comment>
<dbReference type="InterPro" id="IPR046357">
    <property type="entry name" value="PPIase_dom_sf"/>
</dbReference>
<keyword evidence="7" id="KW-0732">Signal</keyword>
<evidence type="ECO:0000256" key="4">
    <source>
        <dbReference type="ARBA" id="ARBA00023235"/>
    </source>
</evidence>
<name>A0A917BXP5_9PROT</name>
<evidence type="ECO:0000256" key="7">
    <source>
        <dbReference type="SAM" id="SignalP"/>
    </source>
</evidence>
<feature type="chain" id="PRO_5037010637" description="Peptidyl-prolyl cis-trans isomerase" evidence="7">
    <location>
        <begin position="24"/>
        <end position="255"/>
    </location>
</feature>
<evidence type="ECO:0000313" key="10">
    <source>
        <dbReference type="EMBL" id="GGF62571.1"/>
    </source>
</evidence>
<feature type="domain" description="Rhodanese" evidence="9">
    <location>
        <begin position="146"/>
        <end position="245"/>
    </location>
</feature>
<dbReference type="AlphaFoldDB" id="A0A917BXP5"/>
<comment type="similarity">
    <text evidence="2 6">Belongs to the FKBP-type PPIase family.</text>
</comment>
<sequence length="255" mass="28207">MRSVIKCVSFLMVTLIASATAYASQLKIQDLTVGSGDQVETEKQVVVHYTGWLLNGKKFDSSHDRSRPFTFTVGARQVIPGWEEGVLGMKVGGKRELIIPPEMAYGSRGVGDVIPPDSTLRFEIELLGVKDAPLKNIDNAELKALLKKGVTLIDIRTPAEWKQTGVIEGSRLLPFRMANGKINRDFPNELKKLAQPNEDVILICRSGNRSSAAAQLLTQRFGYAKVYNVRKGMNVWLSEGNLTVQPNENDGNKHQ</sequence>
<dbReference type="CDD" id="cd00158">
    <property type="entry name" value="RHOD"/>
    <property type="match status" value="1"/>
</dbReference>
<dbReference type="GO" id="GO:0003755">
    <property type="term" value="F:peptidyl-prolyl cis-trans isomerase activity"/>
    <property type="evidence" value="ECO:0007669"/>
    <property type="project" value="UniProtKB-UniRule"/>
</dbReference>
<feature type="domain" description="PPIase FKBP-type" evidence="8">
    <location>
        <begin position="42"/>
        <end position="130"/>
    </location>
</feature>
<dbReference type="FunFam" id="3.10.50.40:FF:000006">
    <property type="entry name" value="Peptidyl-prolyl cis-trans isomerase"/>
    <property type="match status" value="1"/>
</dbReference>
<dbReference type="RefSeq" id="WP_188663573.1">
    <property type="nucleotide sequence ID" value="NZ_BMHV01000009.1"/>
</dbReference>
<evidence type="ECO:0000256" key="6">
    <source>
        <dbReference type="RuleBase" id="RU003915"/>
    </source>
</evidence>
<organism evidence="10 11">
    <name type="scientific">Terasakiella brassicae</name>
    <dbReference type="NCBI Taxonomy" id="1634917"/>
    <lineage>
        <taxon>Bacteria</taxon>
        <taxon>Pseudomonadati</taxon>
        <taxon>Pseudomonadota</taxon>
        <taxon>Alphaproteobacteria</taxon>
        <taxon>Rhodospirillales</taxon>
        <taxon>Terasakiellaceae</taxon>
        <taxon>Terasakiella</taxon>
    </lineage>
</organism>
<dbReference type="InterPro" id="IPR001763">
    <property type="entry name" value="Rhodanese-like_dom"/>
</dbReference>
<dbReference type="PROSITE" id="PS50059">
    <property type="entry name" value="FKBP_PPIASE"/>
    <property type="match status" value="1"/>
</dbReference>
<dbReference type="Pfam" id="PF00254">
    <property type="entry name" value="FKBP_C"/>
    <property type="match status" value="1"/>
</dbReference>
<dbReference type="Pfam" id="PF00581">
    <property type="entry name" value="Rhodanese"/>
    <property type="match status" value="1"/>
</dbReference>
<dbReference type="SUPFAM" id="SSF54534">
    <property type="entry name" value="FKBP-like"/>
    <property type="match status" value="1"/>
</dbReference>
<dbReference type="InterPro" id="IPR036873">
    <property type="entry name" value="Rhodanese-like_dom_sf"/>
</dbReference>
<dbReference type="SMART" id="SM00450">
    <property type="entry name" value="RHOD"/>
    <property type="match status" value="1"/>
</dbReference>
<dbReference type="PROSITE" id="PS50206">
    <property type="entry name" value="RHODANESE_3"/>
    <property type="match status" value="1"/>
</dbReference>
<dbReference type="EC" id="5.2.1.8" evidence="6"/>
<feature type="signal peptide" evidence="7">
    <location>
        <begin position="1"/>
        <end position="23"/>
    </location>
</feature>
<dbReference type="EMBL" id="BMHV01000009">
    <property type="protein sequence ID" value="GGF62571.1"/>
    <property type="molecule type" value="Genomic_DNA"/>
</dbReference>
<proteinExistence type="inferred from homology"/>
<accession>A0A917BXP5</accession>
<evidence type="ECO:0000256" key="3">
    <source>
        <dbReference type="ARBA" id="ARBA00023110"/>
    </source>
</evidence>